<dbReference type="Proteomes" id="UP000824120">
    <property type="component" value="Chromosome 2"/>
</dbReference>
<comment type="caution">
    <text evidence="1">The sequence shown here is derived from an EMBL/GenBank/DDBJ whole genome shotgun (WGS) entry which is preliminary data.</text>
</comment>
<sequence length="102" mass="12002">MYLKPCLQSFGEILEHHIHLCGVHLYETSIAKNITLAYIWWQIKVGSSIFWFNNWTIMSALYYFDSATTSEEKLEVNEFIIEGTWDEQKLTTKLSSKWCSTL</sequence>
<evidence type="ECO:0000313" key="1">
    <source>
        <dbReference type="EMBL" id="KAG5624596.1"/>
    </source>
</evidence>
<evidence type="ECO:0000313" key="2">
    <source>
        <dbReference type="Proteomes" id="UP000824120"/>
    </source>
</evidence>
<gene>
    <name evidence="1" type="ORF">H5410_009814</name>
</gene>
<protein>
    <submittedName>
        <fullName evidence="1">Uncharacterized protein</fullName>
    </submittedName>
</protein>
<accession>A0A9J6AJU3</accession>
<dbReference type="EMBL" id="JACXVP010000002">
    <property type="protein sequence ID" value="KAG5624596.1"/>
    <property type="molecule type" value="Genomic_DNA"/>
</dbReference>
<reference evidence="1 2" key="1">
    <citation type="submission" date="2020-09" db="EMBL/GenBank/DDBJ databases">
        <title>De no assembly of potato wild relative species, Solanum commersonii.</title>
        <authorList>
            <person name="Cho K."/>
        </authorList>
    </citation>
    <scope>NUCLEOTIDE SEQUENCE [LARGE SCALE GENOMIC DNA]</scope>
    <source>
        <strain evidence="1">LZ3.2</strain>
        <tissue evidence="1">Leaf</tissue>
    </source>
</reference>
<keyword evidence="2" id="KW-1185">Reference proteome</keyword>
<organism evidence="1 2">
    <name type="scientific">Solanum commersonii</name>
    <name type="common">Commerson's wild potato</name>
    <name type="synonym">Commerson's nightshade</name>
    <dbReference type="NCBI Taxonomy" id="4109"/>
    <lineage>
        <taxon>Eukaryota</taxon>
        <taxon>Viridiplantae</taxon>
        <taxon>Streptophyta</taxon>
        <taxon>Embryophyta</taxon>
        <taxon>Tracheophyta</taxon>
        <taxon>Spermatophyta</taxon>
        <taxon>Magnoliopsida</taxon>
        <taxon>eudicotyledons</taxon>
        <taxon>Gunneridae</taxon>
        <taxon>Pentapetalae</taxon>
        <taxon>asterids</taxon>
        <taxon>lamiids</taxon>
        <taxon>Solanales</taxon>
        <taxon>Solanaceae</taxon>
        <taxon>Solanoideae</taxon>
        <taxon>Solaneae</taxon>
        <taxon>Solanum</taxon>
    </lineage>
</organism>
<name>A0A9J6AJU3_SOLCO</name>
<dbReference type="AlphaFoldDB" id="A0A9J6AJU3"/>
<proteinExistence type="predicted"/>